<dbReference type="InterPro" id="IPR001128">
    <property type="entry name" value="Cyt_P450"/>
</dbReference>
<dbReference type="InterPro" id="IPR002401">
    <property type="entry name" value="Cyt_P450_E_grp-I"/>
</dbReference>
<evidence type="ECO:0000256" key="5">
    <source>
        <dbReference type="ARBA" id="ARBA00023004"/>
    </source>
</evidence>
<evidence type="ECO:0000256" key="6">
    <source>
        <dbReference type="ARBA" id="ARBA00023033"/>
    </source>
</evidence>
<keyword evidence="4" id="KW-0560">Oxidoreductase</keyword>
<keyword evidence="3 8" id="KW-0479">Metal-binding</keyword>
<evidence type="ECO:0000256" key="7">
    <source>
        <dbReference type="ARBA" id="ARBA00060591"/>
    </source>
</evidence>
<dbReference type="GO" id="GO:0016705">
    <property type="term" value="F:oxidoreductase activity, acting on paired donors, with incorporation or reduction of molecular oxygen"/>
    <property type="evidence" value="ECO:0007669"/>
    <property type="project" value="InterPro"/>
</dbReference>
<sequence>MTLPIIVATAAIITYFAYRLLYGTDTPHIKGLPEVPGLPLFGSLLEFGTNHAKAAQNLAKKYGPVFQVRLGNRRIVFANSFDSVKYLWITNQSALISRPTLHTFHTVVSSSQGFTIGTSPWDESCKNRRKAAATALNRPAVQSYMPLIDLESNVSIKELLHDSKGGEIDLDPRAYWQRYALNTSLTLNYGYRIDGDKDNKLLKEITDVERGVSNFRSTSNNWQDYIPLLRLWSGQNKEAITFRERRDVYMNRLLRTLKEKIEAGTDRPCITGNILRDPEAKLNEAEIKSIGLTMVSAGLDTVPGNLIMGIAYLSTPHGQTIQKRAYSEIQRAYPNNEAWHACLHEEKIPYITALYKEILRYWTVIPICLPRVSIKPIEWQGATIPAGTTFYMNAYAADYDESHFKDPHTFNPDRYLDVPDGAGTPHYGYGAGSRMCVGSHLANRELFTAFVRLISAFEFTPPKDPRDEPVMDCLEANAIPTSLTLEPKYFKVGFKPRDRGLLEKWIRESEERTRELL</sequence>
<dbReference type="PRINTS" id="PR00463">
    <property type="entry name" value="EP450I"/>
</dbReference>
<evidence type="ECO:0000313" key="9">
    <source>
        <dbReference type="EMBL" id="PVI05968.1"/>
    </source>
</evidence>
<dbReference type="GO" id="GO:0005506">
    <property type="term" value="F:iron ion binding"/>
    <property type="evidence" value="ECO:0007669"/>
    <property type="project" value="InterPro"/>
</dbReference>
<dbReference type="Gene3D" id="1.10.630.10">
    <property type="entry name" value="Cytochrome P450"/>
    <property type="match status" value="1"/>
</dbReference>
<dbReference type="OrthoDB" id="1055148at2759"/>
<dbReference type="PANTHER" id="PTHR46300:SF9">
    <property type="entry name" value="P450, PUTATIVE-RELATED"/>
    <property type="match status" value="1"/>
</dbReference>
<dbReference type="Proteomes" id="UP000244855">
    <property type="component" value="Unassembled WGS sequence"/>
</dbReference>
<dbReference type="EMBL" id="KZ805311">
    <property type="protein sequence ID" value="PVI05968.1"/>
    <property type="molecule type" value="Genomic_DNA"/>
</dbReference>
<dbReference type="STRING" id="97972.A0A2V1E5V8"/>
<dbReference type="GO" id="GO:0020037">
    <property type="term" value="F:heme binding"/>
    <property type="evidence" value="ECO:0007669"/>
    <property type="project" value="InterPro"/>
</dbReference>
<dbReference type="InterPro" id="IPR050364">
    <property type="entry name" value="Cytochrome_P450_fung"/>
</dbReference>
<dbReference type="AlphaFoldDB" id="A0A2V1E5V8"/>
<protein>
    <submittedName>
        <fullName evidence="9">Cytochrome P450 phenylacetate hydroxylase-like protein</fullName>
    </submittedName>
</protein>
<comment type="cofactor">
    <cofactor evidence="8">
        <name>heme</name>
        <dbReference type="ChEBI" id="CHEBI:30413"/>
    </cofactor>
</comment>
<keyword evidence="6" id="KW-0503">Monooxygenase</keyword>
<organism evidence="9 10">
    <name type="scientific">Periconia macrospinosa</name>
    <dbReference type="NCBI Taxonomy" id="97972"/>
    <lineage>
        <taxon>Eukaryota</taxon>
        <taxon>Fungi</taxon>
        <taxon>Dikarya</taxon>
        <taxon>Ascomycota</taxon>
        <taxon>Pezizomycotina</taxon>
        <taxon>Dothideomycetes</taxon>
        <taxon>Pleosporomycetidae</taxon>
        <taxon>Pleosporales</taxon>
        <taxon>Massarineae</taxon>
        <taxon>Periconiaceae</taxon>
        <taxon>Periconia</taxon>
    </lineage>
</organism>
<keyword evidence="5 8" id="KW-0408">Iron</keyword>
<reference evidence="9 10" key="1">
    <citation type="journal article" date="2018" name="Sci. Rep.">
        <title>Comparative genomics provides insights into the lifestyle and reveals functional heterogeneity of dark septate endophytic fungi.</title>
        <authorList>
            <person name="Knapp D.G."/>
            <person name="Nemeth J.B."/>
            <person name="Barry K."/>
            <person name="Hainaut M."/>
            <person name="Henrissat B."/>
            <person name="Johnson J."/>
            <person name="Kuo A."/>
            <person name="Lim J.H.P."/>
            <person name="Lipzen A."/>
            <person name="Nolan M."/>
            <person name="Ohm R.A."/>
            <person name="Tamas L."/>
            <person name="Grigoriev I.V."/>
            <person name="Spatafora J.W."/>
            <person name="Nagy L.G."/>
            <person name="Kovacs G.M."/>
        </authorList>
    </citation>
    <scope>NUCLEOTIDE SEQUENCE [LARGE SCALE GENOMIC DNA]</scope>
    <source>
        <strain evidence="9 10">DSE2036</strain>
    </source>
</reference>
<evidence type="ECO:0000256" key="2">
    <source>
        <dbReference type="ARBA" id="ARBA00022617"/>
    </source>
</evidence>
<accession>A0A2V1E5V8</accession>
<dbReference type="CDD" id="cd11066">
    <property type="entry name" value="CYP_PhacA-like"/>
    <property type="match status" value="1"/>
</dbReference>
<evidence type="ECO:0000256" key="8">
    <source>
        <dbReference type="PIRSR" id="PIRSR602401-1"/>
    </source>
</evidence>
<name>A0A2V1E5V8_9PLEO</name>
<dbReference type="GO" id="GO:0004497">
    <property type="term" value="F:monooxygenase activity"/>
    <property type="evidence" value="ECO:0007669"/>
    <property type="project" value="UniProtKB-KW"/>
</dbReference>
<keyword evidence="2 8" id="KW-0349">Heme</keyword>
<comment type="pathway">
    <text evidence="7">Aromatic compound metabolism; phenylacetate degradation.</text>
</comment>
<keyword evidence="10" id="KW-1185">Reference proteome</keyword>
<dbReference type="PANTHER" id="PTHR46300">
    <property type="entry name" value="P450, PUTATIVE (EUROFUNG)-RELATED-RELATED"/>
    <property type="match status" value="1"/>
</dbReference>
<evidence type="ECO:0000313" key="10">
    <source>
        <dbReference type="Proteomes" id="UP000244855"/>
    </source>
</evidence>
<proteinExistence type="inferred from homology"/>
<dbReference type="SUPFAM" id="SSF48264">
    <property type="entry name" value="Cytochrome P450"/>
    <property type="match status" value="1"/>
</dbReference>
<comment type="similarity">
    <text evidence="1">Belongs to the cytochrome P450 family.</text>
</comment>
<evidence type="ECO:0000256" key="1">
    <source>
        <dbReference type="ARBA" id="ARBA00010617"/>
    </source>
</evidence>
<dbReference type="InterPro" id="IPR036396">
    <property type="entry name" value="Cyt_P450_sf"/>
</dbReference>
<gene>
    <name evidence="9" type="ORF">DM02DRAFT_583567</name>
</gene>
<dbReference type="PRINTS" id="PR00385">
    <property type="entry name" value="P450"/>
</dbReference>
<evidence type="ECO:0000256" key="4">
    <source>
        <dbReference type="ARBA" id="ARBA00023002"/>
    </source>
</evidence>
<dbReference type="FunFam" id="1.10.630.10:FF:000072">
    <property type="entry name" value="3-hydroxyphenylacetate 6 hydroxylase"/>
    <property type="match status" value="1"/>
</dbReference>
<dbReference type="Pfam" id="PF00067">
    <property type="entry name" value="p450"/>
    <property type="match status" value="1"/>
</dbReference>
<feature type="binding site" description="axial binding residue" evidence="8">
    <location>
        <position position="436"/>
    </location>
    <ligand>
        <name>heme</name>
        <dbReference type="ChEBI" id="CHEBI:30413"/>
    </ligand>
    <ligandPart>
        <name>Fe</name>
        <dbReference type="ChEBI" id="CHEBI:18248"/>
    </ligandPart>
</feature>
<evidence type="ECO:0000256" key="3">
    <source>
        <dbReference type="ARBA" id="ARBA00022723"/>
    </source>
</evidence>